<dbReference type="Pfam" id="PF13018">
    <property type="entry name" value="ESPR"/>
    <property type="match status" value="1"/>
</dbReference>
<gene>
    <name evidence="3" type="ORF">ACFQ02_08665</name>
</gene>
<dbReference type="SMART" id="SM00912">
    <property type="entry name" value="Haemagg_act"/>
    <property type="match status" value="1"/>
</dbReference>
<protein>
    <submittedName>
        <fullName evidence="3">Hemagglutinin repeat-containing protein</fullName>
    </submittedName>
</protein>
<feature type="compositionally biased region" description="Basic and acidic residues" evidence="1">
    <location>
        <begin position="1076"/>
        <end position="1120"/>
    </location>
</feature>
<dbReference type="SUPFAM" id="SSF51126">
    <property type="entry name" value="Pectin lyase-like"/>
    <property type="match status" value="1"/>
</dbReference>
<feature type="region of interest" description="Disordered" evidence="1">
    <location>
        <begin position="1640"/>
        <end position="1676"/>
    </location>
</feature>
<feature type="compositionally biased region" description="Polar residues" evidence="1">
    <location>
        <begin position="1643"/>
        <end position="1667"/>
    </location>
</feature>
<feature type="domain" description="Filamentous haemagglutinin FhaB/tRNA nuclease CdiA-like TPS" evidence="2">
    <location>
        <begin position="127"/>
        <end position="245"/>
    </location>
</feature>
<dbReference type="InterPro" id="IPR025157">
    <property type="entry name" value="Hemagglutinin_rpt"/>
</dbReference>
<name>A0ABW3IBK0_9PAST</name>
<feature type="region of interest" description="Disordered" evidence="1">
    <location>
        <begin position="988"/>
        <end position="1013"/>
    </location>
</feature>
<dbReference type="NCBIfam" id="TIGR01901">
    <property type="entry name" value="adhes_NPXG"/>
    <property type="match status" value="1"/>
</dbReference>
<dbReference type="InterPro" id="IPR012334">
    <property type="entry name" value="Pectin_lyas_fold"/>
</dbReference>
<sequence>MNKNCYKLIFSKTKGCLVPVAECIKSAVDNGSSDSVSKKAEEQTPINNYPLSNVFLSVKTFLNPVSSAICLNWKTVSILIVSMVSTPNFAQSADLENKPALTDITNGNINIELDNESNGKVQLHQTENKVIIVDIATPNKNGISDNRFQKFNIENGAVFKNNKDQQRSELVGYLEENKNLTGEEAKVILNQVTGKDLSKIEGALEVLGKQADLVIANPNGINLNGVKTINSSRFVATTSDKIDPDKMQLNVTKGTVTIDVNGFATDNLPYLDIVAKKIEQKGSIGNKDNVKNNYQTNITFVAGSSEYDLNKHEVTKKNGVASNDEVAITGASTGAMYGKNIKLIVTDTGAGVKHDGIILSENDIKLESKEGDIDLGNKVRAKKKIDLGNAKRVTVSNEIKAEESITLKAVDAKLKNEGKLASKKVEVKTDNSLVLDDKTKIVATDLDLKSKTLTNQGRIYGGNVKIDTNKLVNKKEIYADKDLEIKTKGKKVTVSVGDKQSAVVKEEIVADLDVGFDNQGAIASNSKAKLIFKDDTSFVSKGNKFIQAKDDLSIEAKHVIISENDELQSAGKVTIDAKGSVVNNGILASGQTLTINAKAGNIYNKEGILGAREKLILSAKGNNADDKVSVGNIINEADSLLHSEGEIELEANNTVYNLGNIFAKSDLTVKAHKLVNDVQLSGSVEKSTKSSKPIRYRRSDIANHGWHNNFYNLDINPIEFGKSTTKVEKAGLIRAEGNFKFISNKKDNQEAQIINHGVVNVKGTFSSDTDKIVNSMKPFEVNILTEFFKAKQDITFYYQPKARVFLTGLSGQASKKFDSLEAFFDGLFGSREILKSSTYHADNSQAMLLLKDIQSPTFQKAMTLVFGADWRNNSHEQLSKRWNEFKEKQDANFTYLPEEKAKFLANKIEGTVKTLENGQVGSFSETEQITVGKHKFDLNKVEFKPGVAQTENLNDNNIDLSALSDLLSIPNLFIDNSIQLDKTFEPEELDDEDESLLKTQNDEPDLLNPNELSTNGKLLDKLLKEIGEDIHVTPEPEEGEEEYRHTEFQTSERFDSLPDDVQKRLTEKFNQLRQQAQEERVKQAEKAKAQKEQEQQERHQGYKIEEKRQQDSQVEKEKELAKIAEEKKNQDLEEQKLNLQIEKEKQQQALEKEKQKQKEVANEKERAEEKRRIEEYKKSLAEDQKVAAELSKNRFLKDVDDSRPKVDTDPLYRTKLSYINQNDYYGSKYFLNKIGSEKPSNEKVAVIGDNYLEHQLITKSIEKKVDNHLSLKYKLNDAQLVKKLIDNSYYESQELGLKVGEALTKEQQAQLKQDIVWYVKANVNNKEVLLPQVYFSDKTLRDAEKFKGLGDAVLRANEIELKTQNTLNGGTISGANIDIEAKNKIKNKGDVLSEGKLRLVGRKGIDNISRSYVNDNGDVNVQRARIKTDGHLHLETELDSDINSQGSDIKGKTGFVKSRNFNTTDSHETEYSSKKGRIFSKKGENIGYYTETSQKARSVGSNTEFDHLHLAIKNDVNQVGSKIKSRVVTGVVQGNYNTKAGENAQYVERHERLEQQYSSGHISGGGYTIAHEYDSKDGDRTNVGGLTSNTGAGFGFGLSIEDSKEKENLLTHTNSDLQVEHGILHVLKKAELGGVDINKHKFSNSQGAETQSEQSKQANATKQASSDEMTESTVKEGAKFKTLSKSEVEDLMTEKSSDFFNKYEKSPEKSGFELSAKEIKSTKQKDEYHLDSERSVFKFGFETEGHSAIADATSHLAKQFVDSQRGVKQDGTVALQHVSDIANIVTGELVGGSSKFGFERNYETRKVTETEDIRTKIAGNITLSAYGGDLQLKNVESDANSTLTLKAKRNVNVIDGDKTKESIERQSRQKLAVGLNSGCSIMGAGCSLGISGSVEGNEGFTTEKSITHNNSLLRAKNLKIAAGKDLNLISSNIKANHLDLHIKGKTNVVSKQDSFDKLHQGVDFSASAGVALSSSTIIKGTGSLGAGYTHEVENSKLINQQAGITADKITGEIKDLNLTAGHFINKDKNSGFRVLGNVSSEKLDDNHHKDGGSVGVSVGINERGASSFNTRGGRSEQKHYTATQQSAISGVDLKNSKIIGEIVDDLTKTKRVNRNDVYASTQFNFEVADLVELGQKAKTKLQSKQPKTDNDSELLTHRVVSSEQTVEMVDNPLYDSIQGKNRSNDNETYSTIGDVNSDIARKSKALAEHIYEEVGAGPYSTLSEVN</sequence>
<accession>A0ABW3IBK0</accession>
<evidence type="ECO:0000313" key="4">
    <source>
        <dbReference type="Proteomes" id="UP001596996"/>
    </source>
</evidence>
<feature type="compositionally biased region" description="Basic and acidic residues" evidence="1">
    <location>
        <begin position="1042"/>
        <end position="1057"/>
    </location>
</feature>
<feature type="region of interest" description="Disordered" evidence="1">
    <location>
        <begin position="2043"/>
        <end position="2083"/>
    </location>
</feature>
<dbReference type="Pfam" id="PF13332">
    <property type="entry name" value="Fil_haemagg_2"/>
    <property type="match status" value="1"/>
</dbReference>
<dbReference type="InterPro" id="IPR008638">
    <property type="entry name" value="FhaB/CdiA-like_TPS"/>
</dbReference>
<comment type="caution">
    <text evidence="3">The sequence shown here is derived from an EMBL/GenBank/DDBJ whole genome shotgun (WGS) entry which is preliminary data.</text>
</comment>
<proteinExistence type="predicted"/>
<evidence type="ECO:0000259" key="2">
    <source>
        <dbReference type="SMART" id="SM00912"/>
    </source>
</evidence>
<feature type="region of interest" description="Disordered" evidence="1">
    <location>
        <begin position="1031"/>
        <end position="1057"/>
    </location>
</feature>
<dbReference type="Gene3D" id="2.160.20.10">
    <property type="entry name" value="Single-stranded right-handed beta-helix, Pectin lyase-like"/>
    <property type="match status" value="1"/>
</dbReference>
<organism evidence="3 4">
    <name type="scientific">Seminibacterium arietis</name>
    <dbReference type="NCBI Taxonomy" id="1173502"/>
    <lineage>
        <taxon>Bacteria</taxon>
        <taxon>Pseudomonadati</taxon>
        <taxon>Pseudomonadota</taxon>
        <taxon>Gammaproteobacteria</taxon>
        <taxon>Pasteurellales</taxon>
        <taxon>Pasteurellaceae</taxon>
        <taxon>Seminibacterium</taxon>
    </lineage>
</organism>
<reference evidence="4" key="1">
    <citation type="journal article" date="2019" name="Int. J. Syst. Evol. Microbiol.">
        <title>The Global Catalogue of Microorganisms (GCM) 10K type strain sequencing project: providing services to taxonomists for standard genome sequencing and annotation.</title>
        <authorList>
            <consortium name="The Broad Institute Genomics Platform"/>
            <consortium name="The Broad Institute Genome Sequencing Center for Infectious Disease"/>
            <person name="Wu L."/>
            <person name="Ma J."/>
        </authorList>
    </citation>
    <scope>NUCLEOTIDE SEQUENCE [LARGE SCALE GENOMIC DNA]</scope>
    <source>
        <strain evidence="4">CCUG 61707</strain>
    </source>
</reference>
<evidence type="ECO:0000256" key="1">
    <source>
        <dbReference type="SAM" id="MobiDB-lite"/>
    </source>
</evidence>
<evidence type="ECO:0000313" key="3">
    <source>
        <dbReference type="EMBL" id="MFD0966902.1"/>
    </source>
</evidence>
<dbReference type="Proteomes" id="UP001596996">
    <property type="component" value="Unassembled WGS sequence"/>
</dbReference>
<dbReference type="RefSeq" id="WP_380821861.1">
    <property type="nucleotide sequence ID" value="NZ_JBHTJN010000026.1"/>
</dbReference>
<feature type="region of interest" description="Disordered" evidence="1">
    <location>
        <begin position="1148"/>
        <end position="1171"/>
    </location>
</feature>
<feature type="non-terminal residue" evidence="3">
    <location>
        <position position="2226"/>
    </location>
</feature>
<keyword evidence="4" id="KW-1185">Reference proteome</keyword>
<dbReference type="InterPro" id="IPR024973">
    <property type="entry name" value="ESPR"/>
</dbReference>
<feature type="region of interest" description="Disordered" evidence="1">
    <location>
        <begin position="1074"/>
        <end position="1120"/>
    </location>
</feature>
<dbReference type="InterPro" id="IPR011050">
    <property type="entry name" value="Pectin_lyase_fold/virulence"/>
</dbReference>
<dbReference type="Pfam" id="PF05860">
    <property type="entry name" value="TPS"/>
    <property type="match status" value="1"/>
</dbReference>
<dbReference type="EMBL" id="JBHTJN010000026">
    <property type="protein sequence ID" value="MFD0966902.1"/>
    <property type="molecule type" value="Genomic_DNA"/>
</dbReference>